<reference evidence="3" key="2">
    <citation type="journal article" date="2008" name="Nucleic Acids Res.">
        <title>The rice annotation project database (RAP-DB): 2008 update.</title>
        <authorList>
            <consortium name="The rice annotation project (RAP)"/>
        </authorList>
    </citation>
    <scope>GENOME REANNOTATION</scope>
    <source>
        <strain evidence="3">cv. Nipponbare</strain>
    </source>
</reference>
<evidence type="ECO:0000313" key="2">
    <source>
        <dbReference type="EMBL" id="CAE04388.1"/>
    </source>
</evidence>
<dbReference type="EMBL" id="AL662937">
    <property type="protein sequence ID" value="CAE04388.1"/>
    <property type="molecule type" value="Genomic_DNA"/>
</dbReference>
<feature type="compositionally biased region" description="Basic and acidic residues" evidence="1">
    <location>
        <begin position="82"/>
        <end position="92"/>
    </location>
</feature>
<name>Q7FAD6_ORYSJ</name>
<organism evidence="2 3">
    <name type="scientific">Oryza sativa subsp. japonica</name>
    <name type="common">Rice</name>
    <dbReference type="NCBI Taxonomy" id="39947"/>
    <lineage>
        <taxon>Eukaryota</taxon>
        <taxon>Viridiplantae</taxon>
        <taxon>Streptophyta</taxon>
        <taxon>Embryophyta</taxon>
        <taxon>Tracheophyta</taxon>
        <taxon>Spermatophyta</taxon>
        <taxon>Magnoliopsida</taxon>
        <taxon>Liliopsida</taxon>
        <taxon>Poales</taxon>
        <taxon>Poaceae</taxon>
        <taxon>BOP clade</taxon>
        <taxon>Oryzoideae</taxon>
        <taxon>Oryzeae</taxon>
        <taxon>Oryzinae</taxon>
        <taxon>Oryza</taxon>
        <taxon>Oryza sativa</taxon>
    </lineage>
</organism>
<evidence type="ECO:0000256" key="1">
    <source>
        <dbReference type="SAM" id="MobiDB-lite"/>
    </source>
</evidence>
<feature type="compositionally biased region" description="Gly residues" evidence="1">
    <location>
        <begin position="1"/>
        <end position="19"/>
    </location>
</feature>
<protein>
    <submittedName>
        <fullName evidence="2">OSJNBa0027G07.30 protein</fullName>
    </submittedName>
</protein>
<feature type="region of interest" description="Disordered" evidence="1">
    <location>
        <begin position="122"/>
        <end position="176"/>
    </location>
</feature>
<reference evidence="3" key="1">
    <citation type="journal article" date="2005" name="Nature">
        <title>The map-based sequence of the rice genome.</title>
        <authorList>
            <consortium name="International rice genome sequencing project (IRGSP)"/>
            <person name="Matsumoto T."/>
            <person name="Wu J."/>
            <person name="Kanamori H."/>
            <person name="Katayose Y."/>
            <person name="Fujisawa M."/>
            <person name="Namiki N."/>
            <person name="Mizuno H."/>
            <person name="Yamamoto K."/>
            <person name="Antonio B.A."/>
            <person name="Baba T."/>
            <person name="Sakata K."/>
            <person name="Nagamura Y."/>
            <person name="Aoki H."/>
            <person name="Arikawa K."/>
            <person name="Arita K."/>
            <person name="Bito T."/>
            <person name="Chiden Y."/>
            <person name="Fujitsuka N."/>
            <person name="Fukunaka R."/>
            <person name="Hamada M."/>
            <person name="Harada C."/>
            <person name="Hayashi A."/>
            <person name="Hijishita S."/>
            <person name="Honda M."/>
            <person name="Hosokawa S."/>
            <person name="Ichikawa Y."/>
            <person name="Idonuma A."/>
            <person name="Iijima M."/>
            <person name="Ikeda M."/>
            <person name="Ikeno M."/>
            <person name="Ito K."/>
            <person name="Ito S."/>
            <person name="Ito T."/>
            <person name="Ito Y."/>
            <person name="Ito Y."/>
            <person name="Iwabuchi A."/>
            <person name="Kamiya K."/>
            <person name="Karasawa W."/>
            <person name="Kurita K."/>
            <person name="Katagiri S."/>
            <person name="Kikuta A."/>
            <person name="Kobayashi H."/>
            <person name="Kobayashi N."/>
            <person name="Machita K."/>
            <person name="Maehara T."/>
            <person name="Masukawa M."/>
            <person name="Mizubayashi T."/>
            <person name="Mukai Y."/>
            <person name="Nagasaki H."/>
            <person name="Nagata Y."/>
            <person name="Naito S."/>
            <person name="Nakashima M."/>
            <person name="Nakama Y."/>
            <person name="Nakamichi Y."/>
            <person name="Nakamura M."/>
            <person name="Meguro A."/>
            <person name="Negishi M."/>
            <person name="Ohta I."/>
            <person name="Ohta T."/>
            <person name="Okamoto M."/>
            <person name="Ono N."/>
            <person name="Saji S."/>
            <person name="Sakaguchi M."/>
            <person name="Sakai K."/>
            <person name="Shibata M."/>
            <person name="Shimokawa T."/>
            <person name="Song J."/>
            <person name="Takazaki Y."/>
            <person name="Terasawa K."/>
            <person name="Tsugane M."/>
            <person name="Tsuji K."/>
            <person name="Ueda S."/>
            <person name="Waki K."/>
            <person name="Yamagata H."/>
            <person name="Yamamoto M."/>
            <person name="Yamamoto S."/>
            <person name="Yamane H."/>
            <person name="Yoshiki S."/>
            <person name="Yoshihara R."/>
            <person name="Yukawa K."/>
            <person name="Zhong H."/>
            <person name="Yano M."/>
            <person name="Yuan Q."/>
            <person name="Ouyang S."/>
            <person name="Liu J."/>
            <person name="Jones K.M."/>
            <person name="Gansberger K."/>
            <person name="Moffat K."/>
            <person name="Hill J."/>
            <person name="Bera J."/>
            <person name="Fadrosh D."/>
            <person name="Jin S."/>
            <person name="Johri S."/>
            <person name="Kim M."/>
            <person name="Overton L."/>
            <person name="Reardon M."/>
            <person name="Tsitrin T."/>
            <person name="Vuong H."/>
            <person name="Weaver B."/>
            <person name="Ciecko A."/>
            <person name="Tallon L."/>
            <person name="Jackson J."/>
            <person name="Pai G."/>
            <person name="Aken S.V."/>
            <person name="Utterback T."/>
            <person name="Reidmuller S."/>
            <person name="Feldblyum T."/>
            <person name="Hsiao J."/>
            <person name="Zismann V."/>
            <person name="Iobst S."/>
            <person name="de Vazeille A.R."/>
            <person name="Buell C.R."/>
            <person name="Ying K."/>
            <person name="Li Y."/>
            <person name="Lu T."/>
            <person name="Huang Y."/>
            <person name="Zhao Q."/>
            <person name="Feng Q."/>
            <person name="Zhang L."/>
            <person name="Zhu J."/>
            <person name="Weng Q."/>
            <person name="Mu J."/>
            <person name="Lu Y."/>
            <person name="Fan D."/>
            <person name="Liu Y."/>
            <person name="Guan J."/>
            <person name="Zhang Y."/>
            <person name="Yu S."/>
            <person name="Liu X."/>
            <person name="Zhang Y."/>
            <person name="Hong G."/>
            <person name="Han B."/>
            <person name="Choisne N."/>
            <person name="Demange N."/>
            <person name="Orjeda G."/>
            <person name="Samain S."/>
            <person name="Cattolico L."/>
            <person name="Pelletier E."/>
            <person name="Couloux A."/>
            <person name="Segurens B."/>
            <person name="Wincker P."/>
            <person name="D'Hont A."/>
            <person name="Scarpelli C."/>
            <person name="Weissenbach J."/>
            <person name="Salanoubat M."/>
            <person name="Quetier F."/>
            <person name="Yu Y."/>
            <person name="Kim H.R."/>
            <person name="Rambo T."/>
            <person name="Currie J."/>
            <person name="Collura K."/>
            <person name="Luo M."/>
            <person name="Yang T."/>
            <person name="Ammiraju J.S.S."/>
            <person name="Engler F."/>
            <person name="Soderlund C."/>
            <person name="Wing R.A."/>
            <person name="Palmer L.E."/>
            <person name="de la Bastide M."/>
            <person name="Spiegel L."/>
            <person name="Nascimento L."/>
            <person name="Zutavern T."/>
            <person name="O'Shaughnessy A."/>
            <person name="Dike S."/>
            <person name="Dedhia N."/>
            <person name="Preston R."/>
            <person name="Balija V."/>
            <person name="McCombie W.R."/>
            <person name="Chow T."/>
            <person name="Chen H."/>
            <person name="Chung M."/>
            <person name="Chen C."/>
            <person name="Shaw J."/>
            <person name="Wu H."/>
            <person name="Hsiao K."/>
            <person name="Chao Y."/>
            <person name="Chu M."/>
            <person name="Cheng C."/>
            <person name="Hour A."/>
            <person name="Lee P."/>
            <person name="Lin S."/>
            <person name="Lin Y."/>
            <person name="Liou J."/>
            <person name="Liu S."/>
            <person name="Hsing Y."/>
            <person name="Raghuvanshi S."/>
            <person name="Mohanty A."/>
            <person name="Bharti A.K."/>
            <person name="Gaur A."/>
            <person name="Gupta V."/>
            <person name="Kumar D."/>
            <person name="Ravi V."/>
            <person name="Vij S."/>
            <person name="Kapur A."/>
            <person name="Khurana P."/>
            <person name="Khurana P."/>
            <person name="Khurana J.P."/>
            <person name="Tyagi A.K."/>
            <person name="Gaikwad K."/>
            <person name="Singh A."/>
            <person name="Dalal V."/>
            <person name="Srivastava S."/>
            <person name="Dixit A."/>
            <person name="Pal A.K."/>
            <person name="Ghazi I.A."/>
            <person name="Yadav M."/>
            <person name="Pandit A."/>
            <person name="Bhargava A."/>
            <person name="Sureshbabu K."/>
            <person name="Batra K."/>
            <person name="Sharma T.R."/>
            <person name="Mohapatra T."/>
            <person name="Singh N.K."/>
            <person name="Messing J."/>
            <person name="Nelson A.B."/>
            <person name="Fuks G."/>
            <person name="Kavchok S."/>
            <person name="Keizer G."/>
            <person name="Linton E."/>
            <person name="Llaca V."/>
            <person name="Song R."/>
            <person name="Tanyolac B."/>
            <person name="Young S."/>
            <person name="Ho-Il K."/>
            <person name="Hahn J.H."/>
            <person name="Sangsakoo G."/>
            <person name="Vanavichit A."/>
            <person name="de Mattos Luiz.A.T."/>
            <person name="Zimmer P.D."/>
            <person name="Malone G."/>
            <person name="Dellagostin O."/>
            <person name="de Oliveira A.C."/>
            <person name="Bevan M."/>
            <person name="Bancroft I."/>
            <person name="Minx P."/>
            <person name="Cordum H."/>
            <person name="Wilson R."/>
            <person name="Cheng Z."/>
            <person name="Jin W."/>
            <person name="Jiang J."/>
            <person name="Leong S.A."/>
            <person name="Iwama H."/>
            <person name="Gojobori T."/>
            <person name="Itoh T."/>
            <person name="Niimura Y."/>
            <person name="Fujii Y."/>
            <person name="Habara T."/>
            <person name="Sakai H."/>
            <person name="Sato Y."/>
            <person name="Wilson G."/>
            <person name="Kumar K."/>
            <person name="McCouch S."/>
            <person name="Juretic N."/>
            <person name="Hoen D."/>
            <person name="Wright S."/>
            <person name="Bruskiewich R."/>
            <person name="Bureau T."/>
            <person name="Miyao A."/>
            <person name="Hirochika H."/>
            <person name="Nishikawa T."/>
            <person name="Kadowaki K."/>
            <person name="Sugiura M."/>
            <person name="Burr B."/>
            <person name="Sasaki T."/>
        </authorList>
    </citation>
    <scope>NUCLEOTIDE SEQUENCE [LARGE SCALE GENOMIC DNA]</scope>
    <source>
        <strain evidence="3">cv. Nipponbare</strain>
    </source>
</reference>
<dbReference type="Proteomes" id="UP000000763">
    <property type="component" value="Chromosome 4"/>
</dbReference>
<dbReference type="AlphaFoldDB" id="Q7FAD6"/>
<accession>Q7FAD6</accession>
<sequence length="176" mass="18750">MGGSGYVGGRSDNVGGGSEASGARKPWGMGASRASGSPPEAWLWIGREAAGDGEVNGGGGGMSTDAQLLSTGRHSRQSHASVAREERGERVDERGWGLRKKGVENDINIIAPKKFAKLDPAALRKGGKPTWHTPRWTARDGRPPALLPPWQRAAGPTCRPYRGRQAWPPIKPSRLL</sequence>
<proteinExistence type="predicted"/>
<gene>
    <name evidence="2" type="primary">OSJNBa0027G07.30</name>
</gene>
<evidence type="ECO:0000313" key="3">
    <source>
        <dbReference type="Proteomes" id="UP000000763"/>
    </source>
</evidence>
<feature type="region of interest" description="Disordered" evidence="1">
    <location>
        <begin position="1"/>
        <end position="92"/>
    </location>
</feature>